<feature type="region of interest" description="Disordered" evidence="1">
    <location>
        <begin position="1"/>
        <end position="107"/>
    </location>
</feature>
<dbReference type="Proteomes" id="UP001331515">
    <property type="component" value="Unassembled WGS sequence"/>
</dbReference>
<gene>
    <name evidence="2" type="ORF">CgunFtcFv8_027610</name>
</gene>
<comment type="caution">
    <text evidence="2">The sequence shown here is derived from an EMBL/GenBank/DDBJ whole genome shotgun (WGS) entry which is preliminary data.</text>
</comment>
<evidence type="ECO:0000313" key="3">
    <source>
        <dbReference type="Proteomes" id="UP001331515"/>
    </source>
</evidence>
<evidence type="ECO:0000313" key="2">
    <source>
        <dbReference type="EMBL" id="KAK5936102.1"/>
    </source>
</evidence>
<evidence type="ECO:0000256" key="1">
    <source>
        <dbReference type="SAM" id="MobiDB-lite"/>
    </source>
</evidence>
<organism evidence="2 3">
    <name type="scientific">Champsocephalus gunnari</name>
    <name type="common">Mackerel icefish</name>
    <dbReference type="NCBI Taxonomy" id="52237"/>
    <lineage>
        <taxon>Eukaryota</taxon>
        <taxon>Metazoa</taxon>
        <taxon>Chordata</taxon>
        <taxon>Craniata</taxon>
        <taxon>Vertebrata</taxon>
        <taxon>Euteleostomi</taxon>
        <taxon>Actinopterygii</taxon>
        <taxon>Neopterygii</taxon>
        <taxon>Teleostei</taxon>
        <taxon>Neoteleostei</taxon>
        <taxon>Acanthomorphata</taxon>
        <taxon>Eupercaria</taxon>
        <taxon>Perciformes</taxon>
        <taxon>Notothenioidei</taxon>
        <taxon>Channichthyidae</taxon>
        <taxon>Champsocephalus</taxon>
    </lineage>
</organism>
<feature type="non-terminal residue" evidence="2">
    <location>
        <position position="1"/>
    </location>
</feature>
<keyword evidence="3" id="KW-1185">Reference proteome</keyword>
<dbReference type="AlphaFoldDB" id="A0AAN8E7M6"/>
<accession>A0AAN8E7M6</accession>
<proteinExistence type="predicted"/>
<feature type="compositionally biased region" description="Basic residues" evidence="1">
    <location>
        <begin position="1"/>
        <end position="12"/>
    </location>
</feature>
<sequence>KVRLRSKPHQKGRVPSGLGGSGPINVSSDGALPNRNDPKPRVSPTDQDPTEGRVNKPHQKGRVPSGLGGQGLTNVSSEGALLSWKNPKPRVSPTDRDPTKGTQALSY</sequence>
<reference evidence="2 3" key="1">
    <citation type="journal article" date="2023" name="Mol. Biol. Evol.">
        <title>Genomics of Secondarily Temperate Adaptation in the Only Non-Antarctic Icefish.</title>
        <authorList>
            <person name="Rivera-Colon A.G."/>
            <person name="Rayamajhi N."/>
            <person name="Minhas B.F."/>
            <person name="Madrigal G."/>
            <person name="Bilyk K.T."/>
            <person name="Yoon V."/>
            <person name="Hune M."/>
            <person name="Gregory S."/>
            <person name="Cheng C.H.C."/>
            <person name="Catchen J.M."/>
        </authorList>
    </citation>
    <scope>NUCLEOTIDE SEQUENCE [LARGE SCALE GENOMIC DNA]</scope>
    <source>
        <tissue evidence="2">White muscle</tissue>
    </source>
</reference>
<protein>
    <submittedName>
        <fullName evidence="2">Uncharacterized protein</fullName>
    </submittedName>
</protein>
<name>A0AAN8E7M6_CHAGU</name>
<dbReference type="EMBL" id="JAURVH010001082">
    <property type="protein sequence ID" value="KAK5936102.1"/>
    <property type="molecule type" value="Genomic_DNA"/>
</dbReference>